<evidence type="ECO:0000256" key="2">
    <source>
        <dbReference type="SAM" id="SignalP"/>
    </source>
</evidence>
<feature type="region of interest" description="Disordered" evidence="1">
    <location>
        <begin position="334"/>
        <end position="354"/>
    </location>
</feature>
<feature type="compositionally biased region" description="Basic and acidic residues" evidence="1">
    <location>
        <begin position="334"/>
        <end position="348"/>
    </location>
</feature>
<sequence length="354" mass="38633">MPVYKKRKVAAVVAASALLLSGCGMFGGKEASKQIDPPQDISYVKDGQTEEAESSAEKNEDAASVMREIFLIDENGLVVSQQVTMPKTDGVAKQTLQYLVEGGPVSNILPDGFRAVLPPDTEIKGVTIKDGTAVADFSKEFGNYQPDDEMRILQAVTWTLTQFDNVQKVKIWVNGHELKEMPVNGTPITDELSRSDGINFDTKNTVNMTNTYPLTVYFLAENNDGSYYVPVTKRIPNDIKDSYAAAVLALIEGPDRGSGLLSEFQAGLKLNSKPLYKNGEVVLDFNEAIFGAFEEEKKVISQHVLNSLVLSLTEQKGVESVSVQVNGKAELVKEDGQKLTEPVSRPEDVNTGSF</sequence>
<proteinExistence type="predicted"/>
<dbReference type="OrthoDB" id="1715058at2"/>
<keyword evidence="5" id="KW-1185">Reference proteome</keyword>
<feature type="domain" description="GerMN" evidence="3">
    <location>
        <begin position="243"/>
        <end position="334"/>
    </location>
</feature>
<reference evidence="4 5" key="1">
    <citation type="submission" date="2019-11" db="EMBL/GenBank/DDBJ databases">
        <title>Bacillus lacus genome.</title>
        <authorList>
            <person name="Allen C.J."/>
            <person name="Newman J.D."/>
        </authorList>
    </citation>
    <scope>NUCLEOTIDE SEQUENCE [LARGE SCALE GENOMIC DNA]</scope>
    <source>
        <strain evidence="4 5">KCTC 33946</strain>
    </source>
</reference>
<organism evidence="4 5">
    <name type="scientific">Metabacillus lacus</name>
    <dbReference type="NCBI Taxonomy" id="1983721"/>
    <lineage>
        <taxon>Bacteria</taxon>
        <taxon>Bacillati</taxon>
        <taxon>Bacillota</taxon>
        <taxon>Bacilli</taxon>
        <taxon>Bacillales</taxon>
        <taxon>Bacillaceae</taxon>
        <taxon>Metabacillus</taxon>
    </lineage>
</organism>
<evidence type="ECO:0000259" key="3">
    <source>
        <dbReference type="SMART" id="SM00909"/>
    </source>
</evidence>
<dbReference type="AlphaFoldDB" id="A0A7X2IY43"/>
<comment type="caution">
    <text evidence="4">The sequence shown here is derived from an EMBL/GenBank/DDBJ whole genome shotgun (WGS) entry which is preliminary data.</text>
</comment>
<evidence type="ECO:0000313" key="5">
    <source>
        <dbReference type="Proteomes" id="UP000448867"/>
    </source>
</evidence>
<dbReference type="InterPro" id="IPR019606">
    <property type="entry name" value="GerMN"/>
</dbReference>
<dbReference type="EMBL" id="WKKI01000007">
    <property type="protein sequence ID" value="MRX71816.1"/>
    <property type="molecule type" value="Genomic_DNA"/>
</dbReference>
<dbReference type="RefSeq" id="WP_154306950.1">
    <property type="nucleotide sequence ID" value="NZ_WKKI01000007.1"/>
</dbReference>
<dbReference type="Pfam" id="PF10646">
    <property type="entry name" value="Germane"/>
    <property type="match status" value="2"/>
</dbReference>
<gene>
    <name evidence="4" type="ORF">GJU40_06445</name>
</gene>
<evidence type="ECO:0000313" key="4">
    <source>
        <dbReference type="EMBL" id="MRX71816.1"/>
    </source>
</evidence>
<accession>A0A7X2IY43</accession>
<keyword evidence="2" id="KW-0732">Signal</keyword>
<feature type="signal peptide" evidence="2">
    <location>
        <begin position="1"/>
        <end position="26"/>
    </location>
</feature>
<name>A0A7X2IY43_9BACI</name>
<feature type="domain" description="GerMN" evidence="3">
    <location>
        <begin position="92"/>
        <end position="182"/>
    </location>
</feature>
<feature type="chain" id="PRO_5039621269" evidence="2">
    <location>
        <begin position="27"/>
        <end position="354"/>
    </location>
</feature>
<dbReference type="SMART" id="SM00909">
    <property type="entry name" value="Germane"/>
    <property type="match status" value="2"/>
</dbReference>
<dbReference type="PROSITE" id="PS51257">
    <property type="entry name" value="PROKAR_LIPOPROTEIN"/>
    <property type="match status" value="1"/>
</dbReference>
<protein>
    <submittedName>
        <fullName evidence="4">Sporulation protein</fullName>
    </submittedName>
</protein>
<evidence type="ECO:0000256" key="1">
    <source>
        <dbReference type="SAM" id="MobiDB-lite"/>
    </source>
</evidence>
<dbReference type="Proteomes" id="UP000448867">
    <property type="component" value="Unassembled WGS sequence"/>
</dbReference>